<dbReference type="InterPro" id="IPR006976">
    <property type="entry name" value="VanZ-like"/>
</dbReference>
<keyword evidence="1" id="KW-1133">Transmembrane helix</keyword>
<reference evidence="3 4" key="1">
    <citation type="submission" date="2017-06" db="EMBL/GenBank/DDBJ databases">
        <authorList>
            <person name="Kim H.J."/>
            <person name="Triplett B.A."/>
        </authorList>
    </citation>
    <scope>NUCLEOTIDE SEQUENCE [LARGE SCALE GENOMIC DNA]</scope>
    <source>
        <strain evidence="3 4">CGMCC 4.2132</strain>
    </source>
</reference>
<name>A0A239L357_9ACTN</name>
<evidence type="ECO:0000256" key="1">
    <source>
        <dbReference type="SAM" id="Phobius"/>
    </source>
</evidence>
<organism evidence="3 4">
    <name type="scientific">Streptosporangium subroseum</name>
    <dbReference type="NCBI Taxonomy" id="106412"/>
    <lineage>
        <taxon>Bacteria</taxon>
        <taxon>Bacillati</taxon>
        <taxon>Actinomycetota</taxon>
        <taxon>Actinomycetes</taxon>
        <taxon>Streptosporangiales</taxon>
        <taxon>Streptosporangiaceae</taxon>
        <taxon>Streptosporangium</taxon>
    </lineage>
</organism>
<feature type="transmembrane region" description="Helical" evidence="1">
    <location>
        <begin position="44"/>
        <end position="63"/>
    </location>
</feature>
<sequence>MQQAWNVWGNIIIAAVLAIPFACIGMCFLALHRTRNGHPFPTRTAVADVIMVTGTTPWIWMILTPGKGGASLSLTPLRDLSAMLQGPVGTAFVQVGGNLLVFAALGAMLPVRSARFASLTRIAGVAAAASVIVELLQYGLRLGRVSSVDDVLVNTAGAVLAAVVTRRWWASRIAAGTVPR</sequence>
<keyword evidence="1" id="KW-0812">Transmembrane</keyword>
<dbReference type="PANTHER" id="PTHR36834">
    <property type="entry name" value="MEMBRANE PROTEIN-RELATED"/>
    <property type="match status" value="1"/>
</dbReference>
<feature type="transmembrane region" description="Helical" evidence="1">
    <location>
        <begin position="83"/>
        <end position="107"/>
    </location>
</feature>
<feature type="domain" description="VanZ-like" evidence="2">
    <location>
        <begin position="63"/>
        <end position="166"/>
    </location>
</feature>
<keyword evidence="1" id="KW-0472">Membrane</keyword>
<feature type="transmembrane region" description="Helical" evidence="1">
    <location>
        <begin position="151"/>
        <end position="170"/>
    </location>
</feature>
<keyword evidence="4" id="KW-1185">Reference proteome</keyword>
<dbReference type="Proteomes" id="UP000198282">
    <property type="component" value="Unassembled WGS sequence"/>
</dbReference>
<proteinExistence type="predicted"/>
<accession>A0A239L357</accession>
<dbReference type="InterPro" id="IPR053150">
    <property type="entry name" value="Teicoplanin_resist-assoc"/>
</dbReference>
<evidence type="ECO:0000259" key="2">
    <source>
        <dbReference type="Pfam" id="PF04892"/>
    </source>
</evidence>
<protein>
    <submittedName>
        <fullName evidence="3">VanZ like family protein</fullName>
    </submittedName>
</protein>
<dbReference type="Pfam" id="PF04892">
    <property type="entry name" value="VanZ"/>
    <property type="match status" value="1"/>
</dbReference>
<dbReference type="AlphaFoldDB" id="A0A239L357"/>
<dbReference type="PANTHER" id="PTHR36834:SF1">
    <property type="entry name" value="INTEGRAL MEMBRANE PROTEIN"/>
    <property type="match status" value="1"/>
</dbReference>
<dbReference type="OrthoDB" id="3627087at2"/>
<evidence type="ECO:0000313" key="4">
    <source>
        <dbReference type="Proteomes" id="UP000198282"/>
    </source>
</evidence>
<gene>
    <name evidence="3" type="ORF">SAMN05216276_103021</name>
</gene>
<feature type="transmembrane region" description="Helical" evidence="1">
    <location>
        <begin position="119"/>
        <end position="139"/>
    </location>
</feature>
<feature type="transmembrane region" description="Helical" evidence="1">
    <location>
        <begin position="12"/>
        <end position="32"/>
    </location>
</feature>
<dbReference type="EMBL" id="FZOD01000030">
    <property type="protein sequence ID" value="SNT24119.1"/>
    <property type="molecule type" value="Genomic_DNA"/>
</dbReference>
<evidence type="ECO:0000313" key="3">
    <source>
        <dbReference type="EMBL" id="SNT24119.1"/>
    </source>
</evidence>